<dbReference type="SUPFAM" id="SSF54373">
    <property type="entry name" value="FAD-linked reductases, C-terminal domain"/>
    <property type="match status" value="1"/>
</dbReference>
<evidence type="ECO:0000313" key="7">
    <source>
        <dbReference type="EMBL" id="KAH6663555.1"/>
    </source>
</evidence>
<dbReference type="PROSITE" id="PS00623">
    <property type="entry name" value="GMC_OXRED_1"/>
    <property type="match status" value="1"/>
</dbReference>
<dbReference type="CDD" id="cd09630">
    <property type="entry name" value="CDH_like_cytochrome"/>
    <property type="match status" value="1"/>
</dbReference>
<dbReference type="SUPFAM" id="SSF51905">
    <property type="entry name" value="FAD/NAD(P)-binding domain"/>
    <property type="match status" value="1"/>
</dbReference>
<dbReference type="SUPFAM" id="SSF49344">
    <property type="entry name" value="CBD9-like"/>
    <property type="match status" value="1"/>
</dbReference>
<feature type="domain" description="CBM1" evidence="6">
    <location>
        <begin position="812"/>
        <end position="848"/>
    </location>
</feature>
<protein>
    <submittedName>
        <fullName evidence="7">Fungal cellulose binding domain-containing protein</fullName>
    </submittedName>
</protein>
<dbReference type="GO" id="GO:0030248">
    <property type="term" value="F:cellulose binding"/>
    <property type="evidence" value="ECO:0007669"/>
    <property type="project" value="InterPro"/>
</dbReference>
<dbReference type="InterPro" id="IPR036188">
    <property type="entry name" value="FAD/NAD-bd_sf"/>
</dbReference>
<dbReference type="AlphaFoldDB" id="A0A9P8V1E8"/>
<keyword evidence="8" id="KW-1185">Reference proteome</keyword>
<keyword evidence="3" id="KW-0274">FAD</keyword>
<dbReference type="InterPro" id="IPR053208">
    <property type="entry name" value="GMC_Oxidoreductase_CD"/>
</dbReference>
<dbReference type="InterPro" id="IPR007867">
    <property type="entry name" value="GMC_OxRtase_C"/>
</dbReference>
<reference evidence="7" key="1">
    <citation type="journal article" date="2021" name="Nat. Commun.">
        <title>Genetic determinants of endophytism in the Arabidopsis root mycobiome.</title>
        <authorList>
            <person name="Mesny F."/>
            <person name="Miyauchi S."/>
            <person name="Thiergart T."/>
            <person name="Pickel B."/>
            <person name="Atanasova L."/>
            <person name="Karlsson M."/>
            <person name="Huettel B."/>
            <person name="Barry K.W."/>
            <person name="Haridas S."/>
            <person name="Chen C."/>
            <person name="Bauer D."/>
            <person name="Andreopoulos W."/>
            <person name="Pangilinan J."/>
            <person name="LaButti K."/>
            <person name="Riley R."/>
            <person name="Lipzen A."/>
            <person name="Clum A."/>
            <person name="Drula E."/>
            <person name="Henrissat B."/>
            <person name="Kohler A."/>
            <person name="Grigoriev I.V."/>
            <person name="Martin F.M."/>
            <person name="Hacquard S."/>
        </authorList>
    </citation>
    <scope>NUCLEOTIDE SEQUENCE</scope>
    <source>
        <strain evidence="7">MPI-SDFR-AT-0117</strain>
    </source>
</reference>
<dbReference type="Proteomes" id="UP000770015">
    <property type="component" value="Unassembled WGS sequence"/>
</dbReference>
<dbReference type="PANTHER" id="PTHR47190">
    <property type="entry name" value="DEHYDROGENASE, PUTATIVE-RELATED"/>
    <property type="match status" value="1"/>
</dbReference>
<keyword evidence="3" id="KW-0285">Flavoprotein</keyword>
<dbReference type="GO" id="GO:0005975">
    <property type="term" value="P:carbohydrate metabolic process"/>
    <property type="evidence" value="ECO:0007669"/>
    <property type="project" value="InterPro"/>
</dbReference>
<dbReference type="Gene3D" id="3.30.410.10">
    <property type="entry name" value="Cholesterol Oxidase, domain 2"/>
    <property type="match status" value="1"/>
</dbReference>
<dbReference type="PROSITE" id="PS51164">
    <property type="entry name" value="CBM1_2"/>
    <property type="match status" value="1"/>
</dbReference>
<dbReference type="Gene3D" id="3.50.50.60">
    <property type="entry name" value="FAD/NAD(P)-binding domain"/>
    <property type="match status" value="1"/>
</dbReference>
<gene>
    <name evidence="7" type="ORF">F5X68DRAFT_61429</name>
</gene>
<feature type="chain" id="PRO_5040401639" evidence="5">
    <location>
        <begin position="25"/>
        <end position="906"/>
    </location>
</feature>
<name>A0A9P8V1E8_9PEZI</name>
<dbReference type="Pfam" id="PF05199">
    <property type="entry name" value="GMC_oxred_C"/>
    <property type="match status" value="1"/>
</dbReference>
<dbReference type="Pfam" id="PF00732">
    <property type="entry name" value="GMC_oxred_N"/>
    <property type="match status" value="1"/>
</dbReference>
<evidence type="ECO:0000256" key="5">
    <source>
        <dbReference type="SAM" id="SignalP"/>
    </source>
</evidence>
<evidence type="ECO:0000256" key="3">
    <source>
        <dbReference type="RuleBase" id="RU003968"/>
    </source>
</evidence>
<dbReference type="SMART" id="SM00236">
    <property type="entry name" value="fCBD"/>
    <property type="match status" value="1"/>
</dbReference>
<dbReference type="PANTHER" id="PTHR47190:SF2">
    <property type="entry name" value="CELLOBIOSE DEHYDROGENASE (AFU_ORTHOLOGUE AFUA_2G17620)"/>
    <property type="match status" value="1"/>
</dbReference>
<feature type="region of interest" description="Disordered" evidence="4">
    <location>
        <begin position="231"/>
        <end position="260"/>
    </location>
</feature>
<feature type="signal peptide" evidence="5">
    <location>
        <begin position="1"/>
        <end position="24"/>
    </location>
</feature>
<feature type="compositionally biased region" description="Low complexity" evidence="4">
    <location>
        <begin position="233"/>
        <end position="254"/>
    </location>
</feature>
<dbReference type="InterPro" id="IPR000172">
    <property type="entry name" value="GMC_OxRdtase_N"/>
</dbReference>
<sequence>MLFLSRDGAVRAVIHSLLFGTVFAQFNPTPWTSPSGVRYQQFFQPRMRWGYIFPANAATVDATEFIGFLECATPNGPEQGWCGISMTGSMRQSLLLMAYPHDGEVLTQFYGAVNQESAFIYTGGNPTITQISSSVNATHFTIEFRCQNCMSWTIDSIAGSVSTSAGFWVPGIAHSIVPPTGNLDCPASIVVTQHNSQTIFGGPTSAGWFDADYARFAALATDVVPGTCGGPGPSTTTGVPTSTVSSVPTSVSSNVPPPSGVPVPNETYDYVVVGAGAGGIPIADKLSEAGHKVLLIEKGPPSTGRHGGTRGPAWLAGTGLTRFDVPGLCNEIWHDSAGIACRDTDQMAGCILGGGTAINAALWWKPYALDWDFNFPTGWKSTDVAAATNRVFSRIPGTTRPSSDGQIYLPNGMNVIRDGLRSAGWRDTDLNANPNLKNRTFGNTPYMYANGERGGPLATYLVTAKARSNFKLWTNTAVRRLVRTGGHVTGIEVEPYFDGGYQGTVRLTPVTGRVILSSGTFGSAKILLRSGIGPQDQLYIVGNSTLDKGTMISQDQWINLPVGYNLEDHTNTDVVVRHPSVQFYDFYLAYDGLAPYQSDIQAYVSNRRGILAQSAPNIGPLFFDEIKGSDGRVRQLQYTARMEGSLGEEDPDLITISQYLGRGATSRGRMTITPGLITEVSTVPYLRNSLDEEAVIRGLETLKRSLANVPNLQWVHPAPNETPTDYVKNYFISTGGRRANHWIGTAKLGNNDGRISGGDSVVDTNTKVYGTDNVFVVDASIFPGHVTTNPSSYIVVASEHAASKILALAPARAAAVWEQCGGREWRGTFQCAAGLTCRQLNPYYYQVSFDFLSHERCKLTLSSASSKVMRKWGRGEVLGTHTHHSRLTLCLYIVFVSCRGFFKFTY</sequence>
<dbReference type="EMBL" id="JAGSXJ010000042">
    <property type="protein sequence ID" value="KAH6663555.1"/>
    <property type="molecule type" value="Genomic_DNA"/>
</dbReference>
<accession>A0A9P8V1E8</accession>
<dbReference type="InterPro" id="IPR015920">
    <property type="entry name" value="Cellobiose_DH-like_cyt"/>
</dbReference>
<dbReference type="GO" id="GO:0050660">
    <property type="term" value="F:flavin adenine dinucleotide binding"/>
    <property type="evidence" value="ECO:0007669"/>
    <property type="project" value="InterPro"/>
</dbReference>
<dbReference type="Pfam" id="PF00734">
    <property type="entry name" value="CBM_1"/>
    <property type="match status" value="1"/>
</dbReference>
<dbReference type="GO" id="GO:0005576">
    <property type="term" value="C:extracellular region"/>
    <property type="evidence" value="ECO:0007669"/>
    <property type="project" value="InterPro"/>
</dbReference>
<dbReference type="InterPro" id="IPR000254">
    <property type="entry name" value="CBD"/>
</dbReference>
<dbReference type="SUPFAM" id="SSF57180">
    <property type="entry name" value="Cellulose-binding domain"/>
    <property type="match status" value="1"/>
</dbReference>
<proteinExistence type="inferred from homology"/>
<keyword evidence="2 5" id="KW-0732">Signal</keyword>
<dbReference type="GO" id="GO:0016614">
    <property type="term" value="F:oxidoreductase activity, acting on CH-OH group of donors"/>
    <property type="evidence" value="ECO:0007669"/>
    <property type="project" value="InterPro"/>
</dbReference>
<evidence type="ECO:0000256" key="1">
    <source>
        <dbReference type="ARBA" id="ARBA00010790"/>
    </source>
</evidence>
<dbReference type="OrthoDB" id="413885at2759"/>
<evidence type="ECO:0000256" key="2">
    <source>
        <dbReference type="ARBA" id="ARBA00022729"/>
    </source>
</evidence>
<dbReference type="Gene3D" id="2.60.40.1210">
    <property type="entry name" value="Cellobiose dehydrogenase, cytochrome domain"/>
    <property type="match status" value="1"/>
</dbReference>
<evidence type="ECO:0000259" key="6">
    <source>
        <dbReference type="PROSITE" id="PS51164"/>
    </source>
</evidence>
<evidence type="ECO:0000313" key="8">
    <source>
        <dbReference type="Proteomes" id="UP000770015"/>
    </source>
</evidence>
<evidence type="ECO:0000256" key="4">
    <source>
        <dbReference type="SAM" id="MobiDB-lite"/>
    </source>
</evidence>
<dbReference type="InterPro" id="IPR035971">
    <property type="entry name" value="CBD_sf"/>
</dbReference>
<comment type="similarity">
    <text evidence="1 3">Belongs to the GMC oxidoreductase family.</text>
</comment>
<dbReference type="Pfam" id="PF16010">
    <property type="entry name" value="CDH-cyt"/>
    <property type="match status" value="1"/>
</dbReference>
<organism evidence="7 8">
    <name type="scientific">Plectosphaerella plurivora</name>
    <dbReference type="NCBI Taxonomy" id="936078"/>
    <lineage>
        <taxon>Eukaryota</taxon>
        <taxon>Fungi</taxon>
        <taxon>Dikarya</taxon>
        <taxon>Ascomycota</taxon>
        <taxon>Pezizomycotina</taxon>
        <taxon>Sordariomycetes</taxon>
        <taxon>Hypocreomycetidae</taxon>
        <taxon>Glomerellales</taxon>
        <taxon>Plectosphaerellaceae</taxon>
        <taxon>Plectosphaerella</taxon>
    </lineage>
</organism>
<comment type="caution">
    <text evidence="7">The sequence shown here is derived from an EMBL/GenBank/DDBJ whole genome shotgun (WGS) entry which is preliminary data.</text>
</comment>